<reference evidence="1" key="1">
    <citation type="submission" date="2020-04" db="EMBL/GenBank/DDBJ databases">
        <title>Draft genome resource of the tomato pathogen Pseudocercospora fuligena.</title>
        <authorList>
            <person name="Zaccaron A."/>
        </authorList>
    </citation>
    <scope>NUCLEOTIDE SEQUENCE</scope>
    <source>
        <strain evidence="1">PF001</strain>
    </source>
</reference>
<dbReference type="Gene3D" id="1.20.1280.140">
    <property type="match status" value="1"/>
</dbReference>
<name>A0A8H6R9P6_9PEZI</name>
<evidence type="ECO:0000313" key="2">
    <source>
        <dbReference type="Proteomes" id="UP000660729"/>
    </source>
</evidence>
<proteinExistence type="predicted"/>
<dbReference type="AlphaFoldDB" id="A0A8H6R9P6"/>
<dbReference type="InterPro" id="IPR021054">
    <property type="entry name" value="Cell_wall_mannoprotein_1"/>
</dbReference>
<dbReference type="OrthoDB" id="3485059at2759"/>
<accession>A0A8H6R9P6</accession>
<evidence type="ECO:0000313" key="1">
    <source>
        <dbReference type="EMBL" id="KAF7187644.1"/>
    </source>
</evidence>
<protein>
    <submittedName>
        <fullName evidence="1">Uncharacterized protein</fullName>
    </submittedName>
</protein>
<dbReference type="Proteomes" id="UP000660729">
    <property type="component" value="Unassembled WGS sequence"/>
</dbReference>
<sequence>MLRLSKFSQLAASAKAAFTSRDAASTQQNLEIINASVQKLTKTVQAYSGGLLAASSISSDEAKLGQDIKNAISDANASEVVTEEEAKNITAYIRDTLEPNIATCMASLKEKKEKLAAAGLQSTVSGDMGDLRKLTNDLGKALLAKAPKSEQPGGEEVMKKIDGDFEDAIKVFV</sequence>
<dbReference type="EMBL" id="JABCIY010000224">
    <property type="protein sequence ID" value="KAF7187644.1"/>
    <property type="molecule type" value="Genomic_DNA"/>
</dbReference>
<dbReference type="Pfam" id="PF12296">
    <property type="entry name" value="HsbA"/>
    <property type="match status" value="1"/>
</dbReference>
<dbReference type="GO" id="GO:0005576">
    <property type="term" value="C:extracellular region"/>
    <property type="evidence" value="ECO:0007669"/>
    <property type="project" value="TreeGrafter"/>
</dbReference>
<keyword evidence="2" id="KW-1185">Reference proteome</keyword>
<organism evidence="1 2">
    <name type="scientific">Pseudocercospora fuligena</name>
    <dbReference type="NCBI Taxonomy" id="685502"/>
    <lineage>
        <taxon>Eukaryota</taxon>
        <taxon>Fungi</taxon>
        <taxon>Dikarya</taxon>
        <taxon>Ascomycota</taxon>
        <taxon>Pezizomycotina</taxon>
        <taxon>Dothideomycetes</taxon>
        <taxon>Dothideomycetidae</taxon>
        <taxon>Mycosphaerellales</taxon>
        <taxon>Mycosphaerellaceae</taxon>
        <taxon>Pseudocercospora</taxon>
    </lineage>
</organism>
<gene>
    <name evidence="1" type="ORF">HII31_10983</name>
</gene>
<dbReference type="PANTHER" id="PTHR38123:SF1">
    <property type="entry name" value="HYDROPHOBIC SURFACE BINDING PROTEIN"/>
    <property type="match status" value="1"/>
</dbReference>
<dbReference type="PANTHER" id="PTHR38123">
    <property type="entry name" value="CELL WALL SERINE-THREONINE-RICH GALACTOMANNOPROTEIN MP1 (AFU_ORTHOLOGUE AFUA_4G03240)"/>
    <property type="match status" value="1"/>
</dbReference>
<comment type="caution">
    <text evidence="1">The sequence shown here is derived from an EMBL/GenBank/DDBJ whole genome shotgun (WGS) entry which is preliminary data.</text>
</comment>